<dbReference type="NCBIfam" id="TIGR00593">
    <property type="entry name" value="pola"/>
    <property type="match status" value="1"/>
</dbReference>
<evidence type="ECO:0000256" key="4">
    <source>
        <dbReference type="ARBA" id="ARBA00022679"/>
    </source>
</evidence>
<feature type="domain" description="3'-5' exonuclease" evidence="18">
    <location>
        <begin position="307"/>
        <end position="473"/>
    </location>
</feature>
<dbReference type="GO" id="GO:0006302">
    <property type="term" value="P:double-strand break repair"/>
    <property type="evidence" value="ECO:0007669"/>
    <property type="project" value="TreeGrafter"/>
</dbReference>
<dbReference type="eggNOG" id="COG0258">
    <property type="taxonomic scope" value="Bacteria"/>
</dbReference>
<evidence type="ECO:0000259" key="20">
    <source>
        <dbReference type="SMART" id="SM00482"/>
    </source>
</evidence>
<evidence type="ECO:0000256" key="5">
    <source>
        <dbReference type="ARBA" id="ARBA00022695"/>
    </source>
</evidence>
<dbReference type="Proteomes" id="UP000183315">
    <property type="component" value="Unassembled WGS sequence"/>
</dbReference>
<evidence type="ECO:0000259" key="19">
    <source>
        <dbReference type="SMART" id="SM00475"/>
    </source>
</evidence>
<reference evidence="22" key="1">
    <citation type="submission" date="2016-10" db="EMBL/GenBank/DDBJ databases">
        <authorList>
            <person name="Varghese N."/>
        </authorList>
    </citation>
    <scope>NUCLEOTIDE SEQUENCE [LARGE SCALE GENOMIC DNA]</scope>
    <source>
        <strain evidence="22">DSM 24868</strain>
    </source>
</reference>
<dbReference type="FunFam" id="1.10.150.20:FF:000002">
    <property type="entry name" value="DNA polymerase I"/>
    <property type="match status" value="1"/>
</dbReference>
<dbReference type="InterPro" id="IPR043502">
    <property type="entry name" value="DNA/RNA_pol_sf"/>
</dbReference>
<dbReference type="PROSITE" id="PS00447">
    <property type="entry name" value="DNA_POLYMERASE_A"/>
    <property type="match status" value="1"/>
</dbReference>
<dbReference type="SMART" id="SM00475">
    <property type="entry name" value="53EXOc"/>
    <property type="match status" value="1"/>
</dbReference>
<dbReference type="InterPro" id="IPR012337">
    <property type="entry name" value="RNaseH-like_sf"/>
</dbReference>
<sequence>MSESTKGTLLLVDGLSMAFRAFFGLPVENFATATGVPTNAVYGFSTMLATLMKDHQPTHVAVAFDLPGGTFRTERLPSYKGTRDATPPEFEPQVPLIREMLGALRVTAVDKERYEADDLLATYARLGREAGLRVLVVSGDRDTIQLVNDDVTLLYPRKGVSDLVHFTPTSVEEKYGVRPDQYPDMAALVGETSDNLPGVPGVGPKTAAKWIGVYGGLPGILESADDVPGKAGQSLRDHLDQVRLNRELNHLLTDLEVAVPLADLEYAGADAAAIHQVCDALEFRTLRDRLLPFADDAAAEQPAEATAVVVRTEGAVEAITAMAGPVAVHVDGRAGVDADAWALGVTDAADAAWAVDLTALSPDQEKALAAWLADPEVGKVLHGAKDAWHALQARGWDLSGIVGDTQIAAFLVNPDQRGFELDQILQRHLGLSLDAGAAAGELDLGLGGSPAESAGERAAHVRALAAVLDPMVDERGMASLYAELEIPLVSVLARMEHAGMAVDTAQLGSLADEARGRAERAAEEAYSSIGGDRVNLGSPKQLQEVLFDRLGMPKTKKIKTGYSTDASSLHDLSEKSPHPFLTALLAHRDATKLSQIIETLAQSVQPDGRIHTTFSQVVAATGRLSSKDPNLQNIPIRTPEGHRIREAFVVGDGYETLLTADYSQIEMRIMAHLSGDAGLIEAFQRGEDLHRFVGSRVFGVAPEDVTSEMRSQVKAMSYGLAYGLSSFGLARQLGLPVGAAQALMDDYFSRFGGVRDYLREVVDKARGDGYTETIFGRRRYIPDLTSSNRQRRDIAERVALNAPIQGSAADLIKRAMLGVERRLKDEGLASRQVLQVHDELVVETAPGESAAVETILREEMHAAGDLSVPLDVNVGKGGDWRTAGH</sequence>
<protein>
    <recommendedName>
        <fullName evidence="3 16">DNA polymerase I</fullName>
        <ecNumber evidence="2 16">2.7.7.7</ecNumber>
    </recommendedName>
</protein>
<evidence type="ECO:0000256" key="15">
    <source>
        <dbReference type="ARBA" id="ARBA00053603"/>
    </source>
</evidence>
<organism evidence="21 22">
    <name type="scientific">Demequina mangrovi</name>
    <dbReference type="NCBI Taxonomy" id="1043493"/>
    <lineage>
        <taxon>Bacteria</taxon>
        <taxon>Bacillati</taxon>
        <taxon>Actinomycetota</taxon>
        <taxon>Actinomycetes</taxon>
        <taxon>Micrococcales</taxon>
        <taxon>Demequinaceae</taxon>
        <taxon>Demequina</taxon>
    </lineage>
</organism>
<dbReference type="SUPFAM" id="SSF53098">
    <property type="entry name" value="Ribonuclease H-like"/>
    <property type="match status" value="1"/>
</dbReference>
<comment type="catalytic activity">
    <reaction evidence="14 17">
        <text>DNA(n) + a 2'-deoxyribonucleoside 5'-triphosphate = DNA(n+1) + diphosphate</text>
        <dbReference type="Rhea" id="RHEA:22508"/>
        <dbReference type="Rhea" id="RHEA-COMP:17339"/>
        <dbReference type="Rhea" id="RHEA-COMP:17340"/>
        <dbReference type="ChEBI" id="CHEBI:33019"/>
        <dbReference type="ChEBI" id="CHEBI:61560"/>
        <dbReference type="ChEBI" id="CHEBI:173112"/>
        <dbReference type="EC" id="2.7.7.7"/>
    </reaction>
</comment>
<evidence type="ECO:0000259" key="18">
    <source>
        <dbReference type="SMART" id="SM00474"/>
    </source>
</evidence>
<name>A0A1H6TL87_9MICO</name>
<dbReference type="Gene3D" id="3.30.70.370">
    <property type="match status" value="1"/>
</dbReference>
<dbReference type="PANTHER" id="PTHR10133">
    <property type="entry name" value="DNA POLYMERASE I"/>
    <property type="match status" value="1"/>
</dbReference>
<evidence type="ECO:0000256" key="10">
    <source>
        <dbReference type="ARBA" id="ARBA00022839"/>
    </source>
</evidence>
<keyword evidence="9" id="KW-0378">Hydrolase</keyword>
<dbReference type="InterPro" id="IPR002562">
    <property type="entry name" value="3'-5'_exonuclease_dom"/>
</dbReference>
<dbReference type="eggNOG" id="COG0749">
    <property type="taxonomic scope" value="Bacteria"/>
</dbReference>
<dbReference type="InterPro" id="IPR020045">
    <property type="entry name" value="DNA_polI_H3TH"/>
</dbReference>
<dbReference type="CDD" id="cd09859">
    <property type="entry name" value="PIN_53EXO"/>
    <property type="match status" value="1"/>
</dbReference>
<keyword evidence="6 17" id="KW-0235">DNA replication</keyword>
<dbReference type="EC" id="2.7.7.7" evidence="2 16"/>
<dbReference type="InterPro" id="IPR002421">
    <property type="entry name" value="5-3_exonuclease"/>
</dbReference>
<dbReference type="Gene3D" id="1.20.1060.10">
    <property type="entry name" value="Taq DNA Polymerase, Chain T, domain 4"/>
    <property type="match status" value="1"/>
</dbReference>
<evidence type="ECO:0000256" key="7">
    <source>
        <dbReference type="ARBA" id="ARBA00022722"/>
    </source>
</evidence>
<dbReference type="InterPro" id="IPR020046">
    <property type="entry name" value="5-3_exonucl_a-hlix_arch_N"/>
</dbReference>
<dbReference type="Gene3D" id="3.40.50.1010">
    <property type="entry name" value="5'-nuclease"/>
    <property type="match status" value="1"/>
</dbReference>
<dbReference type="InterPro" id="IPR029060">
    <property type="entry name" value="PIN-like_dom_sf"/>
</dbReference>
<dbReference type="GO" id="GO:0003677">
    <property type="term" value="F:DNA binding"/>
    <property type="evidence" value="ECO:0007669"/>
    <property type="project" value="UniProtKB-UniRule"/>
</dbReference>
<dbReference type="FunFam" id="3.40.50.1010:FF:000001">
    <property type="entry name" value="DNA polymerase I"/>
    <property type="match status" value="1"/>
</dbReference>
<dbReference type="SMART" id="SM00474">
    <property type="entry name" value="35EXOc"/>
    <property type="match status" value="1"/>
</dbReference>
<proteinExistence type="inferred from homology"/>
<accession>A0A1H6TL87</accession>
<dbReference type="SMART" id="SM00279">
    <property type="entry name" value="HhH2"/>
    <property type="match status" value="1"/>
</dbReference>
<dbReference type="Pfam" id="PF22619">
    <property type="entry name" value="DNA_polI_exo1"/>
    <property type="match status" value="1"/>
</dbReference>
<dbReference type="GO" id="GO:0008408">
    <property type="term" value="F:3'-5' exonuclease activity"/>
    <property type="evidence" value="ECO:0007669"/>
    <property type="project" value="InterPro"/>
</dbReference>
<keyword evidence="8 17" id="KW-0227">DNA damage</keyword>
<dbReference type="InterPro" id="IPR018320">
    <property type="entry name" value="DNA_polymerase_1"/>
</dbReference>
<dbReference type="SUPFAM" id="SSF56672">
    <property type="entry name" value="DNA/RNA polymerases"/>
    <property type="match status" value="1"/>
</dbReference>
<dbReference type="GO" id="GO:0003887">
    <property type="term" value="F:DNA-directed DNA polymerase activity"/>
    <property type="evidence" value="ECO:0007669"/>
    <property type="project" value="UniProtKB-UniRule"/>
</dbReference>
<dbReference type="Gene3D" id="1.10.150.20">
    <property type="entry name" value="5' to 3' exonuclease, C-terminal subdomain"/>
    <property type="match status" value="2"/>
</dbReference>
<dbReference type="SUPFAM" id="SSF88723">
    <property type="entry name" value="PIN domain-like"/>
    <property type="match status" value="1"/>
</dbReference>
<dbReference type="InterPro" id="IPR036279">
    <property type="entry name" value="5-3_exonuclease_C_sf"/>
</dbReference>
<comment type="similarity">
    <text evidence="1 17">Belongs to the DNA polymerase type-A family.</text>
</comment>
<dbReference type="Gene3D" id="3.30.420.10">
    <property type="entry name" value="Ribonuclease H-like superfamily/Ribonuclease H"/>
    <property type="match status" value="1"/>
</dbReference>
<dbReference type="CDD" id="cd08637">
    <property type="entry name" value="DNA_pol_A_pol_I_C"/>
    <property type="match status" value="1"/>
</dbReference>
<evidence type="ECO:0000256" key="17">
    <source>
        <dbReference type="RuleBase" id="RU004460"/>
    </source>
</evidence>
<dbReference type="GO" id="GO:0008409">
    <property type="term" value="F:5'-3' exonuclease activity"/>
    <property type="evidence" value="ECO:0007669"/>
    <property type="project" value="InterPro"/>
</dbReference>
<keyword evidence="12 17" id="KW-0238">DNA-binding</keyword>
<evidence type="ECO:0000256" key="8">
    <source>
        <dbReference type="ARBA" id="ARBA00022763"/>
    </source>
</evidence>
<gene>
    <name evidence="17" type="primary">polA</name>
    <name evidence="21" type="ORF">SAMN05421637_0044</name>
</gene>
<dbReference type="FunFam" id="1.10.150.20:FF:000003">
    <property type="entry name" value="DNA polymerase I"/>
    <property type="match status" value="1"/>
</dbReference>
<dbReference type="Pfam" id="PF02739">
    <property type="entry name" value="5_3_exonuc_N"/>
    <property type="match status" value="1"/>
</dbReference>
<keyword evidence="22" id="KW-1185">Reference proteome</keyword>
<dbReference type="Pfam" id="PF01367">
    <property type="entry name" value="5_3_exonuc"/>
    <property type="match status" value="1"/>
</dbReference>
<dbReference type="InterPro" id="IPR054690">
    <property type="entry name" value="DNA_polI_exonuclease"/>
</dbReference>
<dbReference type="SMART" id="SM00482">
    <property type="entry name" value="POLAc"/>
    <property type="match status" value="1"/>
</dbReference>
<evidence type="ECO:0000256" key="14">
    <source>
        <dbReference type="ARBA" id="ARBA00049244"/>
    </source>
</evidence>
<evidence type="ECO:0000256" key="12">
    <source>
        <dbReference type="ARBA" id="ARBA00023125"/>
    </source>
</evidence>
<dbReference type="InterPro" id="IPR008918">
    <property type="entry name" value="HhH2"/>
</dbReference>
<keyword evidence="10" id="KW-0269">Exonuclease</keyword>
<dbReference type="CDD" id="cd09898">
    <property type="entry name" value="H3TH_53EXO"/>
    <property type="match status" value="1"/>
</dbReference>
<feature type="domain" description="DNA-directed DNA polymerase family A palm" evidence="20">
    <location>
        <begin position="641"/>
        <end position="848"/>
    </location>
</feature>
<dbReference type="InterPro" id="IPR019760">
    <property type="entry name" value="DNA-dir_DNA_pol_A_CS"/>
</dbReference>
<evidence type="ECO:0000313" key="21">
    <source>
        <dbReference type="EMBL" id="SEI80076.1"/>
    </source>
</evidence>
<dbReference type="STRING" id="1043493.SAMN05421637_0044"/>
<dbReference type="Pfam" id="PF00476">
    <property type="entry name" value="DNA_pol_A"/>
    <property type="match status" value="1"/>
</dbReference>
<comment type="function">
    <text evidence="15">In addition to polymerase activity, this DNA polymerase exhibits 3'-5' and 5'-3' exonuclease activity.</text>
</comment>
<keyword evidence="4 17" id="KW-0808">Transferase</keyword>
<keyword evidence="11 17" id="KW-0239">DNA-directed DNA polymerase</keyword>
<feature type="domain" description="5'-3' exonuclease" evidence="19">
    <location>
        <begin position="5"/>
        <end position="267"/>
    </location>
</feature>
<dbReference type="NCBIfam" id="NF004397">
    <property type="entry name" value="PRK05755.1"/>
    <property type="match status" value="1"/>
</dbReference>
<evidence type="ECO:0000256" key="9">
    <source>
        <dbReference type="ARBA" id="ARBA00022801"/>
    </source>
</evidence>
<dbReference type="CDD" id="cd06140">
    <property type="entry name" value="DNA_polA_I_Bacillus_like_exo"/>
    <property type="match status" value="1"/>
</dbReference>
<dbReference type="InterPro" id="IPR036397">
    <property type="entry name" value="RNaseH_sf"/>
</dbReference>
<keyword evidence="13 17" id="KW-0234">DNA repair</keyword>
<evidence type="ECO:0000256" key="6">
    <source>
        <dbReference type="ARBA" id="ARBA00022705"/>
    </source>
</evidence>
<evidence type="ECO:0000313" key="22">
    <source>
        <dbReference type="Proteomes" id="UP000183315"/>
    </source>
</evidence>
<keyword evidence="7" id="KW-0540">Nuclease</keyword>
<dbReference type="PRINTS" id="PR00868">
    <property type="entry name" value="DNAPOLI"/>
</dbReference>
<dbReference type="EMBL" id="FNZI01000001">
    <property type="protein sequence ID" value="SEI80076.1"/>
    <property type="molecule type" value="Genomic_DNA"/>
</dbReference>
<dbReference type="GO" id="GO:0006261">
    <property type="term" value="P:DNA-templated DNA replication"/>
    <property type="evidence" value="ECO:0007669"/>
    <property type="project" value="UniProtKB-UniRule"/>
</dbReference>
<dbReference type="InterPro" id="IPR002298">
    <property type="entry name" value="DNA_polymerase_A"/>
</dbReference>
<evidence type="ECO:0000256" key="3">
    <source>
        <dbReference type="ARBA" id="ARBA00020311"/>
    </source>
</evidence>
<evidence type="ECO:0000256" key="11">
    <source>
        <dbReference type="ARBA" id="ARBA00022932"/>
    </source>
</evidence>
<keyword evidence="5 17" id="KW-0548">Nucleotidyltransferase</keyword>
<evidence type="ECO:0000256" key="13">
    <source>
        <dbReference type="ARBA" id="ARBA00023204"/>
    </source>
</evidence>
<dbReference type="PANTHER" id="PTHR10133:SF27">
    <property type="entry name" value="DNA POLYMERASE NU"/>
    <property type="match status" value="1"/>
</dbReference>
<evidence type="ECO:0000256" key="2">
    <source>
        <dbReference type="ARBA" id="ARBA00012417"/>
    </source>
</evidence>
<evidence type="ECO:0000256" key="1">
    <source>
        <dbReference type="ARBA" id="ARBA00007705"/>
    </source>
</evidence>
<dbReference type="SUPFAM" id="SSF47807">
    <property type="entry name" value="5' to 3' exonuclease, C-terminal subdomain"/>
    <property type="match status" value="1"/>
</dbReference>
<evidence type="ECO:0000256" key="16">
    <source>
        <dbReference type="NCBIfam" id="TIGR00593"/>
    </source>
</evidence>
<dbReference type="AlphaFoldDB" id="A0A1H6TL87"/>
<dbReference type="InterPro" id="IPR001098">
    <property type="entry name" value="DNA-dir_DNA_pol_A_palm_dom"/>
</dbReference>